<keyword evidence="1" id="KW-0808">Transferase</keyword>
<dbReference type="STRING" id="985053.VMUT_1043"/>
<evidence type="ECO:0000256" key="1">
    <source>
        <dbReference type="ARBA" id="ARBA00022679"/>
    </source>
</evidence>
<dbReference type="PANTHER" id="PTHR46401:SF2">
    <property type="entry name" value="GLYCOSYLTRANSFERASE WBBK-RELATED"/>
    <property type="match status" value="1"/>
</dbReference>
<evidence type="ECO:0000313" key="3">
    <source>
        <dbReference type="Proteomes" id="UP000007485"/>
    </source>
</evidence>
<dbReference type="KEGG" id="vmo:VMUT_1043"/>
<dbReference type="Proteomes" id="UP000007485">
    <property type="component" value="Chromosome"/>
</dbReference>
<accession>F0QXT7</accession>
<name>F0QXT7_VULM7</name>
<dbReference type="CDD" id="cd03801">
    <property type="entry name" value="GT4_PimA-like"/>
    <property type="match status" value="1"/>
</dbReference>
<dbReference type="GO" id="GO:0016757">
    <property type="term" value="F:glycosyltransferase activity"/>
    <property type="evidence" value="ECO:0007669"/>
    <property type="project" value="TreeGrafter"/>
</dbReference>
<reference evidence="2 3" key="1">
    <citation type="journal article" date="2011" name="J. Bacteriol.">
        <title>Complete genome sequence of 'Vulcanisaeta moutnovskia' strain 768-28, a novel member of the hyperthermophilic crenarchaeal genus vulcanisaeta.</title>
        <authorList>
            <person name="Gumerov V.M."/>
            <person name="Mardanov A.V."/>
            <person name="Beletsky A.V."/>
            <person name="Prokofeva M.I."/>
            <person name="Bonch-Osmolovskaya E.A."/>
            <person name="Ravin N.V."/>
            <person name="Skryabin K.G."/>
        </authorList>
    </citation>
    <scope>NUCLEOTIDE SEQUENCE [LARGE SCALE GENOMIC DNA]</scope>
    <source>
        <strain evidence="2 3">768-28</strain>
    </source>
</reference>
<keyword evidence="3" id="KW-1185">Reference proteome</keyword>
<gene>
    <name evidence="2" type="ordered locus">VMUT_1043</name>
</gene>
<dbReference type="PANTHER" id="PTHR46401">
    <property type="entry name" value="GLYCOSYLTRANSFERASE WBBK-RELATED"/>
    <property type="match status" value="1"/>
</dbReference>
<dbReference type="Pfam" id="PF13692">
    <property type="entry name" value="Glyco_trans_1_4"/>
    <property type="match status" value="1"/>
</dbReference>
<dbReference type="RefSeq" id="WP_013604412.1">
    <property type="nucleotide sequence ID" value="NC_015151.1"/>
</dbReference>
<evidence type="ECO:0000313" key="2">
    <source>
        <dbReference type="EMBL" id="ADY01250.1"/>
    </source>
</evidence>
<dbReference type="Gene3D" id="3.40.50.2000">
    <property type="entry name" value="Glycogen Phosphorylase B"/>
    <property type="match status" value="2"/>
</dbReference>
<dbReference type="EMBL" id="CP002529">
    <property type="protein sequence ID" value="ADY01250.1"/>
    <property type="molecule type" value="Genomic_DNA"/>
</dbReference>
<organism evidence="2 3">
    <name type="scientific">Vulcanisaeta moutnovskia (strain 768-28)</name>
    <dbReference type="NCBI Taxonomy" id="985053"/>
    <lineage>
        <taxon>Archaea</taxon>
        <taxon>Thermoproteota</taxon>
        <taxon>Thermoprotei</taxon>
        <taxon>Thermoproteales</taxon>
        <taxon>Thermoproteaceae</taxon>
        <taxon>Vulcanisaeta</taxon>
    </lineage>
</organism>
<dbReference type="HOGENOM" id="CLU_711016_0_0_2"/>
<protein>
    <submittedName>
        <fullName evidence="2">Glycosyltransferase (Type 1)</fullName>
    </submittedName>
</protein>
<dbReference type="GeneID" id="10288695"/>
<dbReference type="SUPFAM" id="SSF53756">
    <property type="entry name" value="UDP-Glycosyltransferase/glycogen phosphorylase"/>
    <property type="match status" value="1"/>
</dbReference>
<dbReference type="OrthoDB" id="131038at2157"/>
<dbReference type="AlphaFoldDB" id="F0QXT7"/>
<dbReference type="eggNOG" id="arCOG01418">
    <property type="taxonomic scope" value="Archaea"/>
</dbReference>
<proteinExistence type="predicted"/>
<sequence length="395" mass="44475">MRILVVSRYTWPEGGGAELATWYYLREMSKYFKITLISGTRNPSRDLLSRVNYVFLPGLNNSGFKLKDWIILTKYKDLLSRLIRAHDLVYIPSKNMYPAALLAKSIDPKKPVVIHVHDYQPITYTAAKFPGIEPGIKTDITYERLEHSMLKSVIVGYLSIINTVNKLAVKYADLLIFVSKRQADYVMSTMPELRGKGVVIYNPPLSIGRDSKRFSDEPTAMFMGGSSKTKGFTLLIGSLIKALRDGVKVRVLVTNYILNGIKLPSWLNGIIQVLGRISHDELLSKLGETWFTVHPSIYEEPLPYSLLEGLFTHNLVIASRVGGIPEILSGTPMESFLFDPLSIDEFTEKIERSVSLDPGTIYDLSEKSMKIVSDRLVQSSSRFIPIISDLVNNYG</sequence>